<dbReference type="EMBL" id="JBDJPC010000007">
    <property type="protein sequence ID" value="KAL1493591.1"/>
    <property type="molecule type" value="Genomic_DNA"/>
</dbReference>
<sequence length="389" mass="44572">MKTLFFLEVFSTNNIGITLLTALMQLFDSHPSGILTASNKFASVFRCEDKYYFTDSHTCGLKGKPTAESGRACVIQCDNLQELCHICKRCIGSRNIAYTLIRVDVNFRKDIIIHQALQEQQQLLNPTSVTVPMQTTVMLPIDNAQPHIENVLEVSGNVNEIRRKTNDNIGNEAHEIKAEEFAWYQLFPYGTNGLKEQRPSLGATVYEKNASKPGETLKFSEGQNPIIDLVTYLFKDRNIRQNYNNRNIRQYGFKKAINKDNYNLIELRLHECQQYIKSLLLSTTKQSVLNSRKLKKPVLVFNQPQNIDHDFHLEYPLLITIYKNEVITYIAGYILSKLLKNLHCSICLKSLIHEHPEKGVNNNLIKLKNVNESSHQWTPTISNNSVTLI</sequence>
<organism evidence="1 2">
    <name type="scientific">Hypothenemus hampei</name>
    <name type="common">Coffee berry borer</name>
    <dbReference type="NCBI Taxonomy" id="57062"/>
    <lineage>
        <taxon>Eukaryota</taxon>
        <taxon>Metazoa</taxon>
        <taxon>Ecdysozoa</taxon>
        <taxon>Arthropoda</taxon>
        <taxon>Hexapoda</taxon>
        <taxon>Insecta</taxon>
        <taxon>Pterygota</taxon>
        <taxon>Neoptera</taxon>
        <taxon>Endopterygota</taxon>
        <taxon>Coleoptera</taxon>
        <taxon>Polyphaga</taxon>
        <taxon>Cucujiformia</taxon>
        <taxon>Curculionidae</taxon>
        <taxon>Scolytinae</taxon>
        <taxon>Hypothenemus</taxon>
    </lineage>
</organism>
<keyword evidence="2" id="KW-1185">Reference proteome</keyword>
<dbReference type="AlphaFoldDB" id="A0ABD1EGE8"/>
<name>A0ABD1EGE8_HYPHA</name>
<evidence type="ECO:0000313" key="2">
    <source>
        <dbReference type="Proteomes" id="UP001566132"/>
    </source>
</evidence>
<dbReference type="Proteomes" id="UP001566132">
    <property type="component" value="Unassembled WGS sequence"/>
</dbReference>
<proteinExistence type="predicted"/>
<reference evidence="1 2" key="1">
    <citation type="submission" date="2024-05" db="EMBL/GenBank/DDBJ databases">
        <title>Genetic variation in Jamaican populations of the coffee berry borer (Hypothenemus hampei).</title>
        <authorList>
            <person name="Errbii M."/>
            <person name="Myrie A."/>
        </authorList>
    </citation>
    <scope>NUCLEOTIDE SEQUENCE [LARGE SCALE GENOMIC DNA]</scope>
    <source>
        <strain evidence="1">JA-Hopewell-2020-01-JO</strain>
        <tissue evidence="1">Whole body</tissue>
    </source>
</reference>
<accession>A0ABD1EGE8</accession>
<dbReference type="Gene3D" id="3.90.70.120">
    <property type="match status" value="1"/>
</dbReference>
<gene>
    <name evidence="1" type="ORF">ABEB36_009292</name>
</gene>
<protein>
    <submittedName>
        <fullName evidence="1">Uncharacterized protein</fullName>
    </submittedName>
</protein>
<comment type="caution">
    <text evidence="1">The sequence shown here is derived from an EMBL/GenBank/DDBJ whole genome shotgun (WGS) entry which is preliminary data.</text>
</comment>
<evidence type="ECO:0000313" key="1">
    <source>
        <dbReference type="EMBL" id="KAL1493591.1"/>
    </source>
</evidence>